<evidence type="ECO:0000256" key="2">
    <source>
        <dbReference type="SAM" id="SignalP"/>
    </source>
</evidence>
<feature type="signal peptide" evidence="2">
    <location>
        <begin position="1"/>
        <end position="22"/>
    </location>
</feature>
<evidence type="ECO:0000256" key="1">
    <source>
        <dbReference type="SAM" id="MobiDB-lite"/>
    </source>
</evidence>
<name>A0A7K1TF22_9BACT</name>
<keyword evidence="2" id="KW-0732">Signal</keyword>
<keyword evidence="4" id="KW-1185">Reference proteome</keyword>
<evidence type="ECO:0000313" key="3">
    <source>
        <dbReference type="EMBL" id="MVN77007.1"/>
    </source>
</evidence>
<reference evidence="3 4" key="1">
    <citation type="submission" date="2019-12" db="EMBL/GenBank/DDBJ databases">
        <title>Hymenobacter sp. HMF4947 Genome sequencing and assembly.</title>
        <authorList>
            <person name="Kang H."/>
            <person name="Cha I."/>
            <person name="Kim H."/>
            <person name="Joh K."/>
        </authorList>
    </citation>
    <scope>NUCLEOTIDE SEQUENCE [LARGE SCALE GENOMIC DNA]</scope>
    <source>
        <strain evidence="3 4">HMF4947</strain>
    </source>
</reference>
<feature type="chain" id="PRO_5029469526" description="Proteophosphoglycan ppg4" evidence="2">
    <location>
        <begin position="23"/>
        <end position="119"/>
    </location>
</feature>
<protein>
    <recommendedName>
        <fullName evidence="5">Proteophosphoglycan ppg4</fullName>
    </recommendedName>
</protein>
<evidence type="ECO:0008006" key="5">
    <source>
        <dbReference type="Google" id="ProtNLM"/>
    </source>
</evidence>
<comment type="caution">
    <text evidence="3">The sequence shown here is derived from an EMBL/GenBank/DDBJ whole genome shotgun (WGS) entry which is preliminary data.</text>
</comment>
<dbReference type="RefSeq" id="WP_157565619.1">
    <property type="nucleotide sequence ID" value="NZ_WQKZ01000003.1"/>
</dbReference>
<organism evidence="3 4">
    <name type="scientific">Hymenobacter ginkgonis</name>
    <dbReference type="NCBI Taxonomy" id="2682976"/>
    <lineage>
        <taxon>Bacteria</taxon>
        <taxon>Pseudomonadati</taxon>
        <taxon>Bacteroidota</taxon>
        <taxon>Cytophagia</taxon>
        <taxon>Cytophagales</taxon>
        <taxon>Hymenobacteraceae</taxon>
        <taxon>Hymenobacter</taxon>
    </lineage>
</organism>
<sequence>MNTRTLLGVACLALASTFSAQAQTPTAGTPRVAAPGATPVSAAGTGTSLPSAIPPGMVPASATTPTSTSTTGPLYPDGVPTRNVEGGTQRADQPRSGNPAVTGAQPTKRLNKRRTTDRP</sequence>
<accession>A0A7K1TF22</accession>
<dbReference type="EMBL" id="WQKZ01000003">
    <property type="protein sequence ID" value="MVN77007.1"/>
    <property type="molecule type" value="Genomic_DNA"/>
</dbReference>
<gene>
    <name evidence="3" type="ORF">GO988_11785</name>
</gene>
<evidence type="ECO:0000313" key="4">
    <source>
        <dbReference type="Proteomes" id="UP000441336"/>
    </source>
</evidence>
<dbReference type="Proteomes" id="UP000441336">
    <property type="component" value="Unassembled WGS sequence"/>
</dbReference>
<feature type="region of interest" description="Disordered" evidence="1">
    <location>
        <begin position="19"/>
        <end position="119"/>
    </location>
</feature>
<dbReference type="AlphaFoldDB" id="A0A7K1TF22"/>
<proteinExistence type="predicted"/>
<feature type="compositionally biased region" description="Low complexity" evidence="1">
    <location>
        <begin position="59"/>
        <end position="71"/>
    </location>
</feature>